<reference evidence="1" key="1">
    <citation type="submission" date="2022-03" db="EMBL/GenBank/DDBJ databases">
        <title>A functionally conserved STORR gene fusion in Papaver species that diverged 16.8 million years ago.</title>
        <authorList>
            <person name="Catania T."/>
        </authorList>
    </citation>
    <scope>NUCLEOTIDE SEQUENCE</scope>
    <source>
        <strain evidence="1">S-191538</strain>
    </source>
</reference>
<accession>A0AA42AT58</accession>
<comment type="caution">
    <text evidence="1">The sequence shown here is derived from an EMBL/GenBank/DDBJ whole genome shotgun (WGS) entry which is preliminary data.</text>
</comment>
<organism evidence="1 2">
    <name type="scientific">Papaver nudicaule</name>
    <name type="common">Iceland poppy</name>
    <dbReference type="NCBI Taxonomy" id="74823"/>
    <lineage>
        <taxon>Eukaryota</taxon>
        <taxon>Viridiplantae</taxon>
        <taxon>Streptophyta</taxon>
        <taxon>Embryophyta</taxon>
        <taxon>Tracheophyta</taxon>
        <taxon>Spermatophyta</taxon>
        <taxon>Magnoliopsida</taxon>
        <taxon>Ranunculales</taxon>
        <taxon>Papaveraceae</taxon>
        <taxon>Papaveroideae</taxon>
        <taxon>Papaver</taxon>
    </lineage>
</organism>
<evidence type="ECO:0000313" key="1">
    <source>
        <dbReference type="EMBL" id="MCL7040514.1"/>
    </source>
</evidence>
<evidence type="ECO:0000313" key="2">
    <source>
        <dbReference type="Proteomes" id="UP001177140"/>
    </source>
</evidence>
<protein>
    <submittedName>
        <fullName evidence="1">Uncharacterized protein</fullName>
    </submittedName>
</protein>
<gene>
    <name evidence="1" type="ORF">MKW94_010733</name>
</gene>
<keyword evidence="2" id="KW-1185">Reference proteome</keyword>
<dbReference type="Proteomes" id="UP001177140">
    <property type="component" value="Unassembled WGS sequence"/>
</dbReference>
<sequence length="201" mass="22045">MQKFAMRFKVASDAQIFMDFVRVQPCPPAFIEQESLTDKNEIVNSETDIRVEISSPYEFVSRNGPCYRIDEMSHLNIRPTDYCMNPLETTCLSKLPPVASYSAELPPAATYSPKMPQIAAPTPKIEPVDVSPEIGQNTCSQLLSQGFGNICGSLPSSFSALLTTCVAEAGEGQLSLAPGEIDIKSQSMVKVLNFIIFLRSI</sequence>
<name>A0AA42AT58_PAPNU</name>
<dbReference type="AlphaFoldDB" id="A0AA42AT58"/>
<dbReference type="EMBL" id="JAJJMA010213339">
    <property type="protein sequence ID" value="MCL7040514.1"/>
    <property type="molecule type" value="Genomic_DNA"/>
</dbReference>
<proteinExistence type="predicted"/>